<proteinExistence type="inferred from homology"/>
<dbReference type="InterPro" id="IPR020569">
    <property type="entry name" value="UPF0029_Impact_CS"/>
</dbReference>
<organism evidence="3 4">
    <name type="scientific">Persicobacter psychrovividus</name>
    <dbReference type="NCBI Taxonomy" id="387638"/>
    <lineage>
        <taxon>Bacteria</taxon>
        <taxon>Pseudomonadati</taxon>
        <taxon>Bacteroidota</taxon>
        <taxon>Cytophagia</taxon>
        <taxon>Cytophagales</taxon>
        <taxon>Persicobacteraceae</taxon>
        <taxon>Persicobacter</taxon>
    </lineage>
</organism>
<dbReference type="Pfam" id="PF01205">
    <property type="entry name" value="Impact_N"/>
    <property type="match status" value="1"/>
</dbReference>
<dbReference type="NCBIfam" id="TIGR00257">
    <property type="entry name" value="IMPACT_YIGZ"/>
    <property type="match status" value="1"/>
</dbReference>
<feature type="domain" description="Impact N-terminal" evidence="2">
    <location>
        <begin position="23"/>
        <end position="128"/>
    </location>
</feature>
<evidence type="ECO:0000259" key="2">
    <source>
        <dbReference type="Pfam" id="PF01205"/>
    </source>
</evidence>
<gene>
    <name evidence="3" type="ORF">PEPS_04200</name>
</gene>
<evidence type="ECO:0000313" key="4">
    <source>
        <dbReference type="Proteomes" id="UP001354989"/>
    </source>
</evidence>
<dbReference type="InterPro" id="IPR001498">
    <property type="entry name" value="Impact_N"/>
</dbReference>
<comment type="similarity">
    <text evidence="1">Belongs to the IMPACT family.</text>
</comment>
<dbReference type="EMBL" id="AP025292">
    <property type="protein sequence ID" value="BDC98139.1"/>
    <property type="molecule type" value="Genomic_DNA"/>
</dbReference>
<name>A0ABM7VB39_9BACT</name>
<evidence type="ECO:0000313" key="3">
    <source>
        <dbReference type="EMBL" id="BDC98139.1"/>
    </source>
</evidence>
<sequence length="208" mass="23723">MDAGMKDTYLTLAEASEGFYKEKGSKFIGLAYPIKKEEQVKEIIDGLKKQYYDARHHCYAYVLGNDGERFRANDDGEPGHSAGDPILGQIRSHNLTNLLIVVVRYFGGTKLGVPGLVHAYRTAAADAIEEGEIVEKILMIDIPFRFEYLSMNDVMKLIKEYDLQILNQHFDNLCEMEISVREKRFAEVLEKLKKIDGVDVLLEEEDKK</sequence>
<dbReference type="PANTHER" id="PTHR16301:SF20">
    <property type="entry name" value="IMPACT FAMILY MEMBER YIGZ"/>
    <property type="match status" value="1"/>
</dbReference>
<dbReference type="InterPro" id="IPR036956">
    <property type="entry name" value="Impact_N_sf"/>
</dbReference>
<dbReference type="InterPro" id="IPR023582">
    <property type="entry name" value="Impact"/>
</dbReference>
<dbReference type="InterPro" id="IPR020568">
    <property type="entry name" value="Ribosomal_Su5_D2-typ_SF"/>
</dbReference>
<protein>
    <recommendedName>
        <fullName evidence="2">Impact N-terminal domain-containing protein</fullName>
    </recommendedName>
</protein>
<dbReference type="SUPFAM" id="SSF54211">
    <property type="entry name" value="Ribosomal protein S5 domain 2-like"/>
    <property type="match status" value="1"/>
</dbReference>
<dbReference type="Gene3D" id="3.30.230.30">
    <property type="entry name" value="Impact, N-terminal domain"/>
    <property type="match status" value="1"/>
</dbReference>
<keyword evidence="4" id="KW-1185">Reference proteome</keyword>
<evidence type="ECO:0000256" key="1">
    <source>
        <dbReference type="ARBA" id="ARBA00007665"/>
    </source>
</evidence>
<reference evidence="3 4" key="1">
    <citation type="submission" date="2021-12" db="EMBL/GenBank/DDBJ databases">
        <title>Genome sequencing of bacteria with rrn-lacking chromosome and rrn-plasmid.</title>
        <authorList>
            <person name="Anda M."/>
            <person name="Iwasaki W."/>
        </authorList>
    </citation>
    <scope>NUCLEOTIDE SEQUENCE [LARGE SCALE GENOMIC DNA]</scope>
    <source>
        <strain evidence="3 4">NBRC 101262</strain>
    </source>
</reference>
<dbReference type="PANTHER" id="PTHR16301">
    <property type="entry name" value="IMPACT-RELATED"/>
    <property type="match status" value="1"/>
</dbReference>
<accession>A0ABM7VB39</accession>
<dbReference type="Gene3D" id="3.30.70.240">
    <property type="match status" value="1"/>
</dbReference>
<dbReference type="PROSITE" id="PS00910">
    <property type="entry name" value="UPF0029"/>
    <property type="match status" value="1"/>
</dbReference>
<dbReference type="InterPro" id="IPR015796">
    <property type="entry name" value="Impact_YigZ-like"/>
</dbReference>
<dbReference type="Proteomes" id="UP001354989">
    <property type="component" value="Chromosome"/>
</dbReference>